<feature type="transmembrane region" description="Helical" evidence="6">
    <location>
        <begin position="335"/>
        <end position="358"/>
    </location>
</feature>
<keyword evidence="3 6" id="KW-0812">Transmembrane</keyword>
<dbReference type="GO" id="GO:0005886">
    <property type="term" value="C:plasma membrane"/>
    <property type="evidence" value="ECO:0007669"/>
    <property type="project" value="UniProtKB-SubCell"/>
</dbReference>
<feature type="transmembrane region" description="Helical" evidence="6">
    <location>
        <begin position="398"/>
        <end position="420"/>
    </location>
</feature>
<evidence type="ECO:0000313" key="7">
    <source>
        <dbReference type="EMBL" id="NMF56071.1"/>
    </source>
</evidence>
<dbReference type="GO" id="GO:0015297">
    <property type="term" value="F:antiporter activity"/>
    <property type="evidence" value="ECO:0007669"/>
    <property type="project" value="InterPro"/>
</dbReference>
<evidence type="ECO:0000256" key="6">
    <source>
        <dbReference type="SAM" id="Phobius"/>
    </source>
</evidence>
<dbReference type="EMBL" id="JABBCP010000005">
    <property type="protein sequence ID" value="NMF56071.1"/>
    <property type="molecule type" value="Genomic_DNA"/>
</dbReference>
<dbReference type="Pfam" id="PF01554">
    <property type="entry name" value="MatE"/>
    <property type="match status" value="2"/>
</dbReference>
<dbReference type="PANTHER" id="PTHR43823:SF3">
    <property type="entry name" value="MULTIDRUG EXPORT PROTEIN MEPA"/>
    <property type="match status" value="1"/>
</dbReference>
<dbReference type="PANTHER" id="PTHR43823">
    <property type="entry name" value="SPORULATION PROTEIN YKVU"/>
    <property type="match status" value="1"/>
</dbReference>
<evidence type="ECO:0000256" key="2">
    <source>
        <dbReference type="ARBA" id="ARBA00022475"/>
    </source>
</evidence>
<dbReference type="Proteomes" id="UP000546970">
    <property type="component" value="Unassembled WGS sequence"/>
</dbReference>
<dbReference type="InterPro" id="IPR051327">
    <property type="entry name" value="MATE_MepA_subfamily"/>
</dbReference>
<dbReference type="InterPro" id="IPR002528">
    <property type="entry name" value="MATE_fam"/>
</dbReference>
<sequence length="459" mass="49050">MAEELIANEEDRELASKPIPSLVRRYTIVTGQGMLAQIIMVVLEGLVMGWGLGAHGLACVSIIMSAEFLNLAFGNLFGTGVPAIVGNLLGAGDVKGASKAFSQGFWLTSIVSIILAVIMAVFTEPICAFFGATPDIMADTVLGVRTFSILLPFTVVGQMVTAVMRVDEKVQVQANLMTVSAIIAIVWLALSTFIFKLGTMGAGIYYGLSIGIWAIGAFWFIGGKKSQLQIKLADLKLDMAICGQIFKIGFPFFLVQAATFIFNTVANTLLGTLGGELGSLYIAAFAVINGYILYIVMMIAQCFSYGLQPIAAFNAGAKAWDRLKQSLSCAIKYQIIVLLVVSIVIWLAATPVCAFFAGSDADLVEVGASATRIIIIAVCLGYLAMTVSIYFQSVEKVVLSTFCSLLRYVICSVPLMYLLGNMMGVQGIWIALVVADAITGIISIALALNEQKRLNKLLA</sequence>
<feature type="transmembrane region" description="Helical" evidence="6">
    <location>
        <begin position="244"/>
        <end position="266"/>
    </location>
</feature>
<feature type="transmembrane region" description="Helical" evidence="6">
    <location>
        <begin position="203"/>
        <end position="223"/>
    </location>
</feature>
<proteinExistence type="predicted"/>
<evidence type="ECO:0000313" key="8">
    <source>
        <dbReference type="Proteomes" id="UP000546970"/>
    </source>
</evidence>
<comment type="caution">
    <text evidence="7">The sequence shown here is derived from an EMBL/GenBank/DDBJ whole genome shotgun (WGS) entry which is preliminary data.</text>
</comment>
<keyword evidence="4 6" id="KW-1133">Transmembrane helix</keyword>
<evidence type="ECO:0000256" key="4">
    <source>
        <dbReference type="ARBA" id="ARBA00022989"/>
    </source>
</evidence>
<name>A0A7X9YJG2_9ACTN</name>
<gene>
    <name evidence="7" type="ORF">HF320_06995</name>
</gene>
<dbReference type="GO" id="GO:0042910">
    <property type="term" value="F:xenobiotic transmembrane transporter activity"/>
    <property type="evidence" value="ECO:0007669"/>
    <property type="project" value="InterPro"/>
</dbReference>
<evidence type="ECO:0000256" key="1">
    <source>
        <dbReference type="ARBA" id="ARBA00004651"/>
    </source>
</evidence>
<comment type="subcellular location">
    <subcellularLocation>
        <location evidence="1">Cell membrane</location>
        <topology evidence="1">Multi-pass membrane protein</topology>
    </subcellularLocation>
</comment>
<keyword evidence="8" id="KW-1185">Reference proteome</keyword>
<evidence type="ECO:0000256" key="3">
    <source>
        <dbReference type="ARBA" id="ARBA00022692"/>
    </source>
</evidence>
<reference evidence="7 8" key="1">
    <citation type="submission" date="2020-04" db="EMBL/GenBank/DDBJ databases">
        <title>Collinsella sp. KGMB02528 nov., an anaerobic actinobacterium isolated from human feces.</title>
        <authorList>
            <person name="Han K.-I."/>
            <person name="Eom M.K."/>
            <person name="Kim J.-S."/>
            <person name="Lee K.C."/>
            <person name="Suh M.K."/>
            <person name="Park S.-H."/>
            <person name="Lee J.H."/>
            <person name="Kang S.W."/>
            <person name="Park J.-E."/>
            <person name="Oh B.S."/>
            <person name="Yu S.Y."/>
            <person name="Choi S.-H."/>
            <person name="Lee D.H."/>
            <person name="Yoon H."/>
            <person name="Kim B.-Y."/>
            <person name="Lee J.H."/>
            <person name="Lee J.-S."/>
        </authorList>
    </citation>
    <scope>NUCLEOTIDE SEQUENCE [LARGE SCALE GENOMIC DNA]</scope>
    <source>
        <strain evidence="7 8">KGMB02528</strain>
    </source>
</reference>
<feature type="transmembrane region" description="Helical" evidence="6">
    <location>
        <begin position="370"/>
        <end position="391"/>
    </location>
</feature>
<keyword evidence="2" id="KW-1003">Cell membrane</keyword>
<feature type="transmembrane region" description="Helical" evidence="6">
    <location>
        <begin position="34"/>
        <end position="52"/>
    </location>
</feature>
<feature type="transmembrane region" description="Helical" evidence="6">
    <location>
        <begin position="278"/>
        <end position="300"/>
    </location>
</feature>
<keyword evidence="5 6" id="KW-0472">Membrane</keyword>
<feature type="transmembrane region" description="Helical" evidence="6">
    <location>
        <begin position="426"/>
        <end position="448"/>
    </location>
</feature>
<dbReference type="RefSeq" id="WP_169277681.1">
    <property type="nucleotide sequence ID" value="NZ_JABBCP010000005.1"/>
</dbReference>
<dbReference type="AlphaFoldDB" id="A0A7X9YJG2"/>
<accession>A0A7X9YJG2</accession>
<evidence type="ECO:0000256" key="5">
    <source>
        <dbReference type="ARBA" id="ARBA00023136"/>
    </source>
</evidence>
<feature type="transmembrane region" description="Helical" evidence="6">
    <location>
        <begin position="142"/>
        <end position="164"/>
    </location>
</feature>
<protein>
    <submittedName>
        <fullName evidence="7">Multidrug transporter MatE</fullName>
    </submittedName>
</protein>
<organism evidence="7 8">
    <name type="scientific">Collinsella acetigenes</name>
    <dbReference type="NCBI Taxonomy" id="2713419"/>
    <lineage>
        <taxon>Bacteria</taxon>
        <taxon>Bacillati</taxon>
        <taxon>Actinomycetota</taxon>
        <taxon>Coriobacteriia</taxon>
        <taxon>Coriobacteriales</taxon>
        <taxon>Coriobacteriaceae</taxon>
        <taxon>Collinsella</taxon>
    </lineage>
</organism>
<feature type="transmembrane region" description="Helical" evidence="6">
    <location>
        <begin position="72"/>
        <end position="92"/>
    </location>
</feature>
<feature type="transmembrane region" description="Helical" evidence="6">
    <location>
        <begin position="176"/>
        <end position="197"/>
    </location>
</feature>
<feature type="transmembrane region" description="Helical" evidence="6">
    <location>
        <begin position="104"/>
        <end position="122"/>
    </location>
</feature>